<accession>A0A5N6L4R0</accession>
<dbReference type="EMBL" id="VIBQ01000104">
    <property type="protein sequence ID" value="KAB8784162.1"/>
    <property type="molecule type" value="Genomic_DNA"/>
</dbReference>
<feature type="compositionally biased region" description="Polar residues" evidence="1">
    <location>
        <begin position="44"/>
        <end position="56"/>
    </location>
</feature>
<comment type="caution">
    <text evidence="2">The sequence shown here is derived from an EMBL/GenBank/DDBJ whole genome shotgun (WGS) entry which is preliminary data.</text>
</comment>
<keyword evidence="3" id="KW-1185">Reference proteome</keyword>
<dbReference type="Proteomes" id="UP000327013">
    <property type="component" value="Unassembled WGS sequence"/>
</dbReference>
<evidence type="ECO:0000313" key="3">
    <source>
        <dbReference type="Proteomes" id="UP000327013"/>
    </source>
</evidence>
<gene>
    <name evidence="2" type="ORF">FH972_026690</name>
</gene>
<sequence length="56" mass="6325">MATIVLMLENHSVSLQLPQHPAFLLWSREKRNIKTKEMAHDDSTTSIVHSTIPSIA</sequence>
<feature type="region of interest" description="Disordered" evidence="1">
    <location>
        <begin position="36"/>
        <end position="56"/>
    </location>
</feature>
<organism evidence="2 3">
    <name type="scientific">Carpinus fangiana</name>
    <dbReference type="NCBI Taxonomy" id="176857"/>
    <lineage>
        <taxon>Eukaryota</taxon>
        <taxon>Viridiplantae</taxon>
        <taxon>Streptophyta</taxon>
        <taxon>Embryophyta</taxon>
        <taxon>Tracheophyta</taxon>
        <taxon>Spermatophyta</taxon>
        <taxon>Magnoliopsida</taxon>
        <taxon>eudicotyledons</taxon>
        <taxon>Gunneridae</taxon>
        <taxon>Pentapetalae</taxon>
        <taxon>rosids</taxon>
        <taxon>fabids</taxon>
        <taxon>Fagales</taxon>
        <taxon>Betulaceae</taxon>
        <taxon>Carpinus</taxon>
    </lineage>
</organism>
<name>A0A5N6L4R0_9ROSI</name>
<proteinExistence type="predicted"/>
<reference evidence="2 3" key="1">
    <citation type="submission" date="2019-06" db="EMBL/GenBank/DDBJ databases">
        <title>A chromosomal-level reference genome of Carpinus fangiana (Coryloideae, Betulaceae).</title>
        <authorList>
            <person name="Yang X."/>
            <person name="Wang Z."/>
            <person name="Zhang L."/>
            <person name="Hao G."/>
            <person name="Liu J."/>
            <person name="Yang Y."/>
        </authorList>
    </citation>
    <scope>NUCLEOTIDE SEQUENCE [LARGE SCALE GENOMIC DNA]</scope>
    <source>
        <strain evidence="2">Cfa_2016G</strain>
        <tissue evidence="2">Leaf</tissue>
    </source>
</reference>
<protein>
    <submittedName>
        <fullName evidence="2">Uncharacterized protein</fullName>
    </submittedName>
</protein>
<evidence type="ECO:0000256" key="1">
    <source>
        <dbReference type="SAM" id="MobiDB-lite"/>
    </source>
</evidence>
<dbReference type="AlphaFoldDB" id="A0A5N6L4R0"/>
<evidence type="ECO:0000313" key="2">
    <source>
        <dbReference type="EMBL" id="KAB8784162.1"/>
    </source>
</evidence>